<dbReference type="Proteomes" id="UP000029713">
    <property type="component" value="Unassembled WGS sequence"/>
</dbReference>
<feature type="binding site" evidence="2">
    <location>
        <begin position="223"/>
        <end position="230"/>
    </location>
    <ligand>
        <name>ATP</name>
        <dbReference type="ChEBI" id="CHEBI:30616"/>
    </ligand>
</feature>
<evidence type="ECO:0000256" key="3">
    <source>
        <dbReference type="SAM" id="MobiDB-lite"/>
    </source>
</evidence>
<dbReference type="InterPro" id="IPR040198">
    <property type="entry name" value="Fido_containing"/>
</dbReference>
<sequence>MARWLDAEWEHSDLSMVPRADRQFGSYRQYAPDLVTTRPLGMSRGTTQRATVAERAVRELGRGPGAQGLEGLSRFLLRSEAIASSLIEGIAPSPQQVALAELAQEEDVRGFSDQARLVANNITVLRRAGDDLASAEEIAVADIEALHRALLPEEKHHGLRRVQNWVGGSNWHPLSADYVPPPPELVPELMADLVEYMNGSVHAPLVQAGIVHAQFETIHPFTDGNGRVGRALIHTVLTRRGLTPSAILPVSLVLATLRRGYVDGLTAYRYSTSPDSPEAASAVAAWLDVFLDATTVAAEQARTFAGQVAELQREWEAKLADHRTAHGLREIPRTDSATYKLLRALPEIPILTARTAQRRLGVSFPPARAALEELAEAGILARRSVERGTTGYTATDVFSLVTHAERQLASTRWDTRITGPNRPVPAPPEG</sequence>
<keyword evidence="2" id="KW-0547">Nucleotide-binding</keyword>
<evidence type="ECO:0000256" key="2">
    <source>
        <dbReference type="PIRSR" id="PIRSR640198-2"/>
    </source>
</evidence>
<dbReference type="EMBL" id="JPMX01000076">
    <property type="protein sequence ID" value="KGH45518.1"/>
    <property type="molecule type" value="Genomic_DNA"/>
</dbReference>
<name>A0A098Y3Q7_9ACTN</name>
<gene>
    <name evidence="5" type="ORF">IN07_16660</name>
</gene>
<keyword evidence="6" id="KW-1185">Reference proteome</keyword>
<feature type="domain" description="Fido" evidence="4">
    <location>
        <begin position="138"/>
        <end position="289"/>
    </location>
</feature>
<dbReference type="PROSITE" id="PS51459">
    <property type="entry name" value="FIDO"/>
    <property type="match status" value="1"/>
</dbReference>
<reference evidence="5 6" key="1">
    <citation type="submission" date="2014-07" db="EMBL/GenBank/DDBJ databases">
        <title>Biosystematic studies on Modestobacter strains isolated from extreme hyper-arid desert soil and from historic building.</title>
        <authorList>
            <person name="Bukarasam K."/>
            <person name="Bull A."/>
            <person name="Girard G."/>
            <person name="van Wezel G."/>
            <person name="Goodfellow M."/>
        </authorList>
    </citation>
    <scope>NUCLEOTIDE SEQUENCE [LARGE SCALE GENOMIC DNA]</scope>
    <source>
        <strain evidence="5 6">KNN45-2b</strain>
    </source>
</reference>
<dbReference type="GO" id="GO:0005524">
    <property type="term" value="F:ATP binding"/>
    <property type="evidence" value="ECO:0007669"/>
    <property type="project" value="UniProtKB-KW"/>
</dbReference>
<evidence type="ECO:0000256" key="1">
    <source>
        <dbReference type="PIRSR" id="PIRSR640198-1"/>
    </source>
</evidence>
<evidence type="ECO:0000313" key="5">
    <source>
        <dbReference type="EMBL" id="KGH45518.1"/>
    </source>
</evidence>
<organism evidence="5 6">
    <name type="scientific">Modestobacter caceresii</name>
    <dbReference type="NCBI Taxonomy" id="1522368"/>
    <lineage>
        <taxon>Bacteria</taxon>
        <taxon>Bacillati</taxon>
        <taxon>Actinomycetota</taxon>
        <taxon>Actinomycetes</taxon>
        <taxon>Geodermatophilales</taxon>
        <taxon>Geodermatophilaceae</taxon>
        <taxon>Modestobacter</taxon>
    </lineage>
</organism>
<accession>A0A098Y3Q7</accession>
<keyword evidence="2" id="KW-0067">ATP-binding</keyword>
<dbReference type="InterPro" id="IPR036597">
    <property type="entry name" value="Fido-like_dom_sf"/>
</dbReference>
<dbReference type="SUPFAM" id="SSF140931">
    <property type="entry name" value="Fic-like"/>
    <property type="match status" value="1"/>
</dbReference>
<dbReference type="Pfam" id="PF02661">
    <property type="entry name" value="Fic"/>
    <property type="match status" value="1"/>
</dbReference>
<comment type="caution">
    <text evidence="5">The sequence shown here is derived from an EMBL/GenBank/DDBJ whole genome shotgun (WGS) entry which is preliminary data.</text>
</comment>
<protein>
    <submittedName>
        <fullName evidence="5">Filamentation induced by cAMP protein Fic</fullName>
    </submittedName>
</protein>
<proteinExistence type="predicted"/>
<evidence type="ECO:0000313" key="6">
    <source>
        <dbReference type="Proteomes" id="UP000029713"/>
    </source>
</evidence>
<feature type="region of interest" description="Disordered" evidence="3">
    <location>
        <begin position="411"/>
        <end position="430"/>
    </location>
</feature>
<dbReference type="OrthoDB" id="9813719at2"/>
<feature type="active site" evidence="1">
    <location>
        <position position="219"/>
    </location>
</feature>
<dbReference type="InterPro" id="IPR003812">
    <property type="entry name" value="Fido"/>
</dbReference>
<dbReference type="AlphaFoldDB" id="A0A098Y3Q7"/>
<dbReference type="Gene3D" id="1.10.3290.10">
    <property type="entry name" value="Fido-like domain"/>
    <property type="match status" value="1"/>
</dbReference>
<dbReference type="PANTHER" id="PTHR13504:SF38">
    <property type="entry name" value="FIDO DOMAIN-CONTAINING PROTEIN"/>
    <property type="match status" value="1"/>
</dbReference>
<dbReference type="RefSeq" id="WP_036337365.1">
    <property type="nucleotide sequence ID" value="NZ_JPMX01000076.1"/>
</dbReference>
<dbReference type="PANTHER" id="PTHR13504">
    <property type="entry name" value="FIDO DOMAIN-CONTAINING PROTEIN DDB_G0283145"/>
    <property type="match status" value="1"/>
</dbReference>
<evidence type="ECO:0000259" key="4">
    <source>
        <dbReference type="PROSITE" id="PS51459"/>
    </source>
</evidence>
<dbReference type="STRING" id="1522368.IN07_16660"/>